<feature type="chain" id="PRO_5002238508" description="Sexual development protein" evidence="1">
    <location>
        <begin position="21"/>
        <end position="421"/>
    </location>
</feature>
<dbReference type="InParanoid" id="A0A0D2AQU0"/>
<reference evidence="2 3" key="1">
    <citation type="submission" date="2015-01" db="EMBL/GenBank/DDBJ databases">
        <title>The Genome Sequence of Ochroconis gallopava CBS43764.</title>
        <authorList>
            <consortium name="The Broad Institute Genomics Platform"/>
            <person name="Cuomo C."/>
            <person name="de Hoog S."/>
            <person name="Gorbushina A."/>
            <person name="Stielow B."/>
            <person name="Teixiera M."/>
            <person name="Abouelleil A."/>
            <person name="Chapman S.B."/>
            <person name="Priest M."/>
            <person name="Young S.K."/>
            <person name="Wortman J."/>
            <person name="Nusbaum C."/>
            <person name="Birren B."/>
        </authorList>
    </citation>
    <scope>NUCLEOTIDE SEQUENCE [LARGE SCALE GENOMIC DNA]</scope>
    <source>
        <strain evidence="2 3">CBS 43764</strain>
    </source>
</reference>
<evidence type="ECO:0008006" key="4">
    <source>
        <dbReference type="Google" id="ProtNLM"/>
    </source>
</evidence>
<feature type="signal peptide" evidence="1">
    <location>
        <begin position="1"/>
        <end position="20"/>
    </location>
</feature>
<evidence type="ECO:0000313" key="3">
    <source>
        <dbReference type="Proteomes" id="UP000053259"/>
    </source>
</evidence>
<proteinExistence type="predicted"/>
<protein>
    <recommendedName>
        <fullName evidence="4">Sexual development protein</fullName>
    </recommendedName>
</protein>
<organism evidence="2 3">
    <name type="scientific">Verruconis gallopava</name>
    <dbReference type="NCBI Taxonomy" id="253628"/>
    <lineage>
        <taxon>Eukaryota</taxon>
        <taxon>Fungi</taxon>
        <taxon>Dikarya</taxon>
        <taxon>Ascomycota</taxon>
        <taxon>Pezizomycotina</taxon>
        <taxon>Dothideomycetes</taxon>
        <taxon>Pleosporomycetidae</taxon>
        <taxon>Venturiales</taxon>
        <taxon>Sympoventuriaceae</taxon>
        <taxon>Verruconis</taxon>
    </lineage>
</organism>
<accession>A0A0D2AQU0</accession>
<dbReference type="VEuPathDB" id="FungiDB:PV09_00921"/>
<dbReference type="AlphaFoldDB" id="A0A0D2AQU0"/>
<evidence type="ECO:0000256" key="1">
    <source>
        <dbReference type="SAM" id="SignalP"/>
    </source>
</evidence>
<keyword evidence="1" id="KW-0732">Signal</keyword>
<dbReference type="OrthoDB" id="5293813at2759"/>
<dbReference type="RefSeq" id="XP_016218897.1">
    <property type="nucleotide sequence ID" value="XM_016353744.1"/>
</dbReference>
<dbReference type="GeneID" id="27308894"/>
<dbReference type="Proteomes" id="UP000053259">
    <property type="component" value="Unassembled WGS sequence"/>
</dbReference>
<dbReference type="EMBL" id="KN847530">
    <property type="protein sequence ID" value="KIW09028.1"/>
    <property type="molecule type" value="Genomic_DNA"/>
</dbReference>
<gene>
    <name evidence="2" type="ORF">PV09_00921</name>
</gene>
<dbReference type="HOGENOM" id="CLU_045147_0_0_1"/>
<dbReference type="Pfam" id="PF13668">
    <property type="entry name" value="Ferritin_2"/>
    <property type="match status" value="1"/>
</dbReference>
<sequence length="421" mass="44771">MLSSIQYAFASASLLSGVFALPAPVPASGTLSEPSLAFASATGTATGSYGNAATLVAQSFPDLSAADLKQVELLAHGTEPNSPPPPTLSQQGGVNLQFIEFNENFEVAFFSSFINNITSNVPGFEVEDPAEKDFIVNALTAHLNQEIEHAFNARSALKAFGRTVINPCKYKFPTTNGEDATKLAKTFTDVTLGTLQDVIVIFSNNGDNALTGLVASVVGQEGEQNGFYRILENDNLVPAALPFLTASTRDFAFTALQAFIDGPCPATDILKADGLKLFGTLNLLTSNIEPKDQELQFSFDIASLKNSANLDFQTLISKAPSNYASQYQGWSSGNYGNMGSFNWANSGLFLTYINQQNLPISVPIENAKLSGSVVTFNANFPFTENLLNSLTIAAVTIGQNFTSANDVAAHALFAPALIEVN</sequence>
<evidence type="ECO:0000313" key="2">
    <source>
        <dbReference type="EMBL" id="KIW09028.1"/>
    </source>
</evidence>
<name>A0A0D2AQU0_9PEZI</name>
<keyword evidence="3" id="KW-1185">Reference proteome</keyword>